<keyword evidence="13" id="KW-1185">Reference proteome</keyword>
<reference evidence="12" key="1">
    <citation type="journal article" date="2020" name="Stud. Mycol.">
        <title>101 Dothideomycetes genomes: a test case for predicting lifestyles and emergence of pathogens.</title>
        <authorList>
            <person name="Haridas S."/>
            <person name="Albert R."/>
            <person name="Binder M."/>
            <person name="Bloem J."/>
            <person name="Labutti K."/>
            <person name="Salamov A."/>
            <person name="Andreopoulos B."/>
            <person name="Baker S."/>
            <person name="Barry K."/>
            <person name="Bills G."/>
            <person name="Bluhm B."/>
            <person name="Cannon C."/>
            <person name="Castanera R."/>
            <person name="Culley D."/>
            <person name="Daum C."/>
            <person name="Ezra D."/>
            <person name="Gonzalez J."/>
            <person name="Henrissat B."/>
            <person name="Kuo A."/>
            <person name="Liang C."/>
            <person name="Lipzen A."/>
            <person name="Lutzoni F."/>
            <person name="Magnuson J."/>
            <person name="Mondo S."/>
            <person name="Nolan M."/>
            <person name="Ohm R."/>
            <person name="Pangilinan J."/>
            <person name="Park H.-J."/>
            <person name="Ramirez L."/>
            <person name="Alfaro M."/>
            <person name="Sun H."/>
            <person name="Tritt A."/>
            <person name="Yoshinaga Y."/>
            <person name="Zwiers L.-H."/>
            <person name="Turgeon B."/>
            <person name="Goodwin S."/>
            <person name="Spatafora J."/>
            <person name="Crous P."/>
            <person name="Grigoriev I."/>
        </authorList>
    </citation>
    <scope>NUCLEOTIDE SEQUENCE</scope>
    <source>
        <strain evidence="12">CBS 480.64</strain>
    </source>
</reference>
<feature type="compositionally biased region" description="Basic and acidic residues" evidence="11">
    <location>
        <begin position="170"/>
        <end position="180"/>
    </location>
</feature>
<dbReference type="GO" id="GO:0003713">
    <property type="term" value="F:transcription coactivator activity"/>
    <property type="evidence" value="ECO:0007669"/>
    <property type="project" value="TreeGrafter"/>
</dbReference>
<dbReference type="GO" id="GO:0000124">
    <property type="term" value="C:SAGA complex"/>
    <property type="evidence" value="ECO:0007669"/>
    <property type="project" value="TreeGrafter"/>
</dbReference>
<evidence type="ECO:0000256" key="10">
    <source>
        <dbReference type="RuleBase" id="RU261113"/>
    </source>
</evidence>
<sequence>MSDASSSRLQKIVCSVYNDVVQNTVHDILLQEHRAHKLLIDSIDPATQLPLCDKCSLPRVLDPPLAPKVCAAAVGSGLLASKETTVFCAKRPWCRTPGHDIFGNPFPRADVTGRNPTKKEREQQAKAAANIKKDGASDDGHNNSHSQGNTGPPSPNAHAASFNEGGTGPRKVEKGDKKPSKIEKLRKGEYVPYYTCPSCKRSLLIVRFAKHLDQCMGVSGAGRAASRFALARISASGSTPTGSRAGTPSLESRDGDPDNGPDQDGSAAVRKRVLKKGLTSKYKRSTKIKLTPAPQPKRAVEGSVVGSEGKREREVDDDDDEADTNDGSPKKRQRLNLERVGSMASFDTASVVEDNDDD</sequence>
<keyword evidence="6" id="KW-0805">Transcription regulation</keyword>
<evidence type="ECO:0000256" key="1">
    <source>
        <dbReference type="ARBA" id="ARBA00004123"/>
    </source>
</evidence>
<name>A0A6A7BSW9_9PEZI</name>
<keyword evidence="4" id="KW-0862">Zinc</keyword>
<dbReference type="GO" id="GO:0006357">
    <property type="term" value="P:regulation of transcription by RNA polymerase II"/>
    <property type="evidence" value="ECO:0007669"/>
    <property type="project" value="TreeGrafter"/>
</dbReference>
<dbReference type="OrthoDB" id="21557at2759"/>
<dbReference type="InterPro" id="IPR013246">
    <property type="entry name" value="SAGA_su_Sgf11"/>
</dbReference>
<dbReference type="GO" id="GO:0008270">
    <property type="term" value="F:zinc ion binding"/>
    <property type="evidence" value="ECO:0007669"/>
    <property type="project" value="UniProtKB-KW"/>
</dbReference>
<evidence type="ECO:0000256" key="3">
    <source>
        <dbReference type="ARBA" id="ARBA00022771"/>
    </source>
</evidence>
<feature type="region of interest" description="Disordered" evidence="11">
    <location>
        <begin position="235"/>
        <end position="358"/>
    </location>
</feature>
<evidence type="ECO:0000256" key="9">
    <source>
        <dbReference type="ARBA" id="ARBA00023242"/>
    </source>
</evidence>
<feature type="compositionally biased region" description="Acidic residues" evidence="11">
    <location>
        <begin position="315"/>
        <end position="324"/>
    </location>
</feature>
<comment type="subcellular location">
    <subcellularLocation>
        <location evidence="1 10">Nucleus</location>
    </subcellularLocation>
</comment>
<comment type="similarity">
    <text evidence="10">Belongs to the SGF11 family.</text>
</comment>
<dbReference type="AlphaFoldDB" id="A0A6A7BSW9"/>
<evidence type="ECO:0000313" key="12">
    <source>
        <dbReference type="EMBL" id="KAF2858037.1"/>
    </source>
</evidence>
<keyword evidence="9" id="KW-0539">Nucleus</keyword>
<proteinExistence type="inferred from homology"/>
<feature type="compositionally biased region" description="Polar residues" evidence="11">
    <location>
        <begin position="235"/>
        <end position="250"/>
    </location>
</feature>
<dbReference type="EMBL" id="MU006019">
    <property type="protein sequence ID" value="KAF2858037.1"/>
    <property type="molecule type" value="Genomic_DNA"/>
</dbReference>
<evidence type="ECO:0000256" key="5">
    <source>
        <dbReference type="ARBA" id="ARBA00022853"/>
    </source>
</evidence>
<feature type="region of interest" description="Disordered" evidence="11">
    <location>
        <begin position="104"/>
        <end position="180"/>
    </location>
</feature>
<evidence type="ECO:0000256" key="8">
    <source>
        <dbReference type="ARBA" id="ARBA00023163"/>
    </source>
</evidence>
<keyword evidence="5" id="KW-0156">Chromatin regulator</keyword>
<dbReference type="PANTHER" id="PTHR46367:SF1">
    <property type="entry name" value="ATAXIN-7-LIKE PROTEIN 3"/>
    <property type="match status" value="1"/>
</dbReference>
<keyword evidence="7 10" id="KW-0010">Activator</keyword>
<evidence type="ECO:0000256" key="11">
    <source>
        <dbReference type="SAM" id="MobiDB-lite"/>
    </source>
</evidence>
<dbReference type="Proteomes" id="UP000799421">
    <property type="component" value="Unassembled WGS sequence"/>
</dbReference>
<dbReference type="InterPro" id="IPR051078">
    <property type="entry name" value="SGF11"/>
</dbReference>
<keyword evidence="3" id="KW-0863">Zinc-finger</keyword>
<evidence type="ECO:0000256" key="7">
    <source>
        <dbReference type="ARBA" id="ARBA00023159"/>
    </source>
</evidence>
<dbReference type="Pfam" id="PF08209">
    <property type="entry name" value="Sgf11"/>
    <property type="match status" value="1"/>
</dbReference>
<keyword evidence="2" id="KW-0479">Metal-binding</keyword>
<accession>A0A6A7BSW9</accession>
<keyword evidence="8" id="KW-0804">Transcription</keyword>
<evidence type="ECO:0000256" key="4">
    <source>
        <dbReference type="ARBA" id="ARBA00022833"/>
    </source>
</evidence>
<dbReference type="PANTHER" id="PTHR46367">
    <property type="entry name" value="ATAXIN-7-LIKE PROTEIN 3"/>
    <property type="match status" value="1"/>
</dbReference>
<evidence type="ECO:0000313" key="13">
    <source>
        <dbReference type="Proteomes" id="UP000799421"/>
    </source>
</evidence>
<dbReference type="GO" id="GO:0006325">
    <property type="term" value="P:chromatin organization"/>
    <property type="evidence" value="ECO:0007669"/>
    <property type="project" value="UniProtKB-KW"/>
</dbReference>
<evidence type="ECO:0000256" key="6">
    <source>
        <dbReference type="ARBA" id="ARBA00023015"/>
    </source>
</evidence>
<gene>
    <name evidence="12" type="ORF">K470DRAFT_260193</name>
</gene>
<dbReference type="GO" id="GO:0071819">
    <property type="term" value="C:DUBm complex"/>
    <property type="evidence" value="ECO:0007669"/>
    <property type="project" value="TreeGrafter"/>
</dbReference>
<protein>
    <recommendedName>
        <fullName evidence="10">SAGA-associated factor 11</fullName>
    </recommendedName>
</protein>
<feature type="compositionally biased region" description="Basic and acidic residues" evidence="11">
    <location>
        <begin position="131"/>
        <end position="142"/>
    </location>
</feature>
<organism evidence="12 13">
    <name type="scientific">Piedraia hortae CBS 480.64</name>
    <dbReference type="NCBI Taxonomy" id="1314780"/>
    <lineage>
        <taxon>Eukaryota</taxon>
        <taxon>Fungi</taxon>
        <taxon>Dikarya</taxon>
        <taxon>Ascomycota</taxon>
        <taxon>Pezizomycotina</taxon>
        <taxon>Dothideomycetes</taxon>
        <taxon>Dothideomycetidae</taxon>
        <taxon>Capnodiales</taxon>
        <taxon>Piedraiaceae</taxon>
        <taxon>Piedraia</taxon>
    </lineage>
</organism>
<evidence type="ECO:0000256" key="2">
    <source>
        <dbReference type="ARBA" id="ARBA00022723"/>
    </source>
</evidence>